<dbReference type="InterPro" id="IPR013108">
    <property type="entry name" value="Amidohydro_3"/>
</dbReference>
<gene>
    <name evidence="2" type="ORF">GCM10023205_44640</name>
</gene>
<organism evidence="2 3">
    <name type="scientific">Yinghuangia aomiensis</name>
    <dbReference type="NCBI Taxonomy" id="676205"/>
    <lineage>
        <taxon>Bacteria</taxon>
        <taxon>Bacillati</taxon>
        <taxon>Actinomycetota</taxon>
        <taxon>Actinomycetes</taxon>
        <taxon>Kitasatosporales</taxon>
        <taxon>Streptomycetaceae</taxon>
        <taxon>Yinghuangia</taxon>
    </lineage>
</organism>
<name>A0ABP9HKP5_9ACTN</name>
<dbReference type="Pfam" id="PF07969">
    <property type="entry name" value="Amidohydro_3"/>
    <property type="match status" value="1"/>
</dbReference>
<dbReference type="InterPro" id="IPR032466">
    <property type="entry name" value="Metal_Hydrolase"/>
</dbReference>
<dbReference type="RefSeq" id="WP_345677379.1">
    <property type="nucleotide sequence ID" value="NZ_BAABHS010000015.1"/>
</dbReference>
<reference evidence="3" key="1">
    <citation type="journal article" date="2019" name="Int. J. Syst. Evol. Microbiol.">
        <title>The Global Catalogue of Microorganisms (GCM) 10K type strain sequencing project: providing services to taxonomists for standard genome sequencing and annotation.</title>
        <authorList>
            <consortium name="The Broad Institute Genomics Platform"/>
            <consortium name="The Broad Institute Genome Sequencing Center for Infectious Disease"/>
            <person name="Wu L."/>
            <person name="Ma J."/>
        </authorList>
    </citation>
    <scope>NUCLEOTIDE SEQUENCE [LARGE SCALE GENOMIC DNA]</scope>
    <source>
        <strain evidence="3">JCM 17986</strain>
    </source>
</reference>
<dbReference type="Proteomes" id="UP001500466">
    <property type="component" value="Unassembled WGS sequence"/>
</dbReference>
<evidence type="ECO:0000259" key="1">
    <source>
        <dbReference type="Pfam" id="PF07969"/>
    </source>
</evidence>
<dbReference type="SUPFAM" id="SSF51556">
    <property type="entry name" value="Metallo-dependent hydrolases"/>
    <property type="match status" value="1"/>
</dbReference>
<evidence type="ECO:0000313" key="3">
    <source>
        <dbReference type="Proteomes" id="UP001500466"/>
    </source>
</evidence>
<accession>A0ABP9HKP5</accession>
<sequence length="556" mass="59694">MTADLVITGGTVVDGTGAAPYAADVAVTGGRITAIGTGLTGRRTLDATGHVVAPGFIDIHTHYDAQVFWDPALTPSCFHGVTTVVAGNCGFSIAPTRPEHHDVIARTLENVEDMDVATLAAGIPWDFVDFGEYLDSVERRGVGLNYTAYIGHTALRLYVMGMDAYERAADEAEITRMSEVLRAALRAGAAGFATSFAPTHRGIDGKPVPSRLADRAEIDALLAVVREERRGIVEFTPGEQLGVPDLYDIQPGVGVPFTYTALMTTPAGSHNRLVALNRAGWEKGAQVWPQVSPRPLTFSFSLVEPFTLNSNPAFGELMAGGVAERRSAYADPEFRKRARAAWEKEGAFLVPRWGTYLVDEAPANPDLVGRHLDAIAAERGGDPFDVLLDLALQEPDLGLRMRCILANDDVDALLGILTEEHCTLGLSDAGAHVGQLCDAPQATDFLGKWVRERSLMPIETAVRKLTGVQADLLGLTDRGYLRPDCWADIVVFDPATVAPGPVRRVRDFPADGERLTADQPTGIRHVIVNGTPIQVDGAREDEAGLPGQVVRVPVRG</sequence>
<evidence type="ECO:0000313" key="2">
    <source>
        <dbReference type="EMBL" id="GAA4973260.1"/>
    </source>
</evidence>
<dbReference type="PANTHER" id="PTHR11647">
    <property type="entry name" value="HYDRANTOINASE/DIHYDROPYRIMIDINASE FAMILY MEMBER"/>
    <property type="match status" value="1"/>
</dbReference>
<dbReference type="InterPro" id="IPR050378">
    <property type="entry name" value="Metallo-dep_Hydrolases_sf"/>
</dbReference>
<proteinExistence type="predicted"/>
<dbReference type="InterPro" id="IPR011059">
    <property type="entry name" value="Metal-dep_hydrolase_composite"/>
</dbReference>
<dbReference type="PANTHER" id="PTHR11647:SF1">
    <property type="entry name" value="COLLAPSIN RESPONSE MEDIATOR PROTEIN"/>
    <property type="match status" value="1"/>
</dbReference>
<protein>
    <submittedName>
        <fullName evidence="2">Amidohydrolase family protein</fullName>
    </submittedName>
</protein>
<dbReference type="EMBL" id="BAABHS010000015">
    <property type="protein sequence ID" value="GAA4973260.1"/>
    <property type="molecule type" value="Genomic_DNA"/>
</dbReference>
<dbReference type="SUPFAM" id="SSF51338">
    <property type="entry name" value="Composite domain of metallo-dependent hydrolases"/>
    <property type="match status" value="1"/>
</dbReference>
<feature type="domain" description="Amidohydrolase 3" evidence="1">
    <location>
        <begin position="44"/>
        <end position="532"/>
    </location>
</feature>
<comment type="caution">
    <text evidence="2">The sequence shown here is derived from an EMBL/GenBank/DDBJ whole genome shotgun (WGS) entry which is preliminary data.</text>
</comment>
<dbReference type="Gene3D" id="3.20.20.140">
    <property type="entry name" value="Metal-dependent hydrolases"/>
    <property type="match status" value="2"/>
</dbReference>
<keyword evidence="3" id="KW-1185">Reference proteome</keyword>